<keyword evidence="6" id="KW-1185">Reference proteome</keyword>
<reference evidence="5 6" key="1">
    <citation type="submission" date="2009-01" db="EMBL/GenBank/DDBJ databases">
        <title>Complete sequence of chromosome of Methylobacterium nodulans ORS 2060.</title>
        <authorList>
            <consortium name="US DOE Joint Genome Institute"/>
            <person name="Lucas S."/>
            <person name="Copeland A."/>
            <person name="Lapidus A."/>
            <person name="Glavina del Rio T."/>
            <person name="Dalin E."/>
            <person name="Tice H."/>
            <person name="Bruce D."/>
            <person name="Goodwin L."/>
            <person name="Pitluck S."/>
            <person name="Sims D."/>
            <person name="Brettin T."/>
            <person name="Detter J.C."/>
            <person name="Han C."/>
            <person name="Larimer F."/>
            <person name="Land M."/>
            <person name="Hauser L."/>
            <person name="Kyrpides N."/>
            <person name="Ivanova N."/>
            <person name="Marx C.J."/>
            <person name="Richardson P."/>
        </authorList>
    </citation>
    <scope>NUCLEOTIDE SEQUENCE [LARGE SCALE GENOMIC DNA]</scope>
    <source>
        <strain evidence="6">LMG 21967 / CNCM I-2342 / ORS 2060</strain>
    </source>
</reference>
<dbReference type="KEGG" id="mno:Mnod_1101"/>
<dbReference type="CDD" id="cd03219">
    <property type="entry name" value="ABC_Mj1267_LivG_branched"/>
    <property type="match status" value="1"/>
</dbReference>
<gene>
    <name evidence="5" type="ordered locus">Mnod_1101</name>
</gene>
<dbReference type="GO" id="GO:0005304">
    <property type="term" value="F:L-valine transmembrane transporter activity"/>
    <property type="evidence" value="ECO:0007669"/>
    <property type="project" value="TreeGrafter"/>
</dbReference>
<organism evidence="5 6">
    <name type="scientific">Methylobacterium nodulans (strain LMG 21967 / CNCM I-2342 / ORS 2060)</name>
    <dbReference type="NCBI Taxonomy" id="460265"/>
    <lineage>
        <taxon>Bacteria</taxon>
        <taxon>Pseudomonadati</taxon>
        <taxon>Pseudomonadota</taxon>
        <taxon>Alphaproteobacteria</taxon>
        <taxon>Hyphomicrobiales</taxon>
        <taxon>Methylobacteriaceae</taxon>
        <taxon>Methylobacterium</taxon>
    </lineage>
</organism>
<evidence type="ECO:0000259" key="4">
    <source>
        <dbReference type="PROSITE" id="PS50893"/>
    </source>
</evidence>
<dbReference type="InterPro" id="IPR051120">
    <property type="entry name" value="ABC_AA/LPS_Transport"/>
</dbReference>
<dbReference type="GO" id="GO:0042941">
    <property type="term" value="P:D-alanine transmembrane transport"/>
    <property type="evidence" value="ECO:0007669"/>
    <property type="project" value="TreeGrafter"/>
</dbReference>
<dbReference type="InterPro" id="IPR003439">
    <property type="entry name" value="ABC_transporter-like_ATP-bd"/>
</dbReference>
<evidence type="ECO:0000256" key="2">
    <source>
        <dbReference type="ARBA" id="ARBA00022741"/>
    </source>
</evidence>
<keyword evidence="1" id="KW-0813">Transport</keyword>
<accession>B8IJ93</accession>
<dbReference type="GO" id="GO:1903805">
    <property type="term" value="P:L-valine import across plasma membrane"/>
    <property type="evidence" value="ECO:0007669"/>
    <property type="project" value="TreeGrafter"/>
</dbReference>
<evidence type="ECO:0000256" key="1">
    <source>
        <dbReference type="ARBA" id="ARBA00022448"/>
    </source>
</evidence>
<dbReference type="eggNOG" id="COG0411">
    <property type="taxonomic scope" value="Bacteria"/>
</dbReference>
<keyword evidence="3" id="KW-0067">ATP-binding</keyword>
<feature type="domain" description="ABC transporter" evidence="4">
    <location>
        <begin position="18"/>
        <end position="250"/>
    </location>
</feature>
<dbReference type="GO" id="GO:1903806">
    <property type="term" value="P:L-isoleucine import across plasma membrane"/>
    <property type="evidence" value="ECO:0007669"/>
    <property type="project" value="TreeGrafter"/>
</dbReference>
<dbReference type="STRING" id="460265.Mnod_1101"/>
<dbReference type="PANTHER" id="PTHR45772">
    <property type="entry name" value="CONSERVED COMPONENT OF ABC TRANSPORTER FOR NATURAL AMINO ACIDS-RELATED"/>
    <property type="match status" value="1"/>
</dbReference>
<keyword evidence="2" id="KW-0547">Nucleotide-binding</keyword>
<dbReference type="HOGENOM" id="CLU_000604_1_2_5"/>
<dbReference type="GO" id="GO:0016887">
    <property type="term" value="F:ATP hydrolysis activity"/>
    <property type="evidence" value="ECO:0007669"/>
    <property type="project" value="InterPro"/>
</dbReference>
<sequence>MSADPIPRQEIPQQDPILRVDHVTLRFGGLVANADICLEVRRGEILGLIGPNGAGKSTLFNLISGAYRPTSGRILFEGRDITDLPAPERCRAGIARTFQVPRSFDSMNVVENVIVGGFVRHRRAAEARTAALATLDAVGLAHRAEAVAGELTPPEKRRLEVARALATEPRLLLLDEVLTGLTPSEAKAGVELIRRVAERGVTVIMVEHVMEVVMPLVDRAVVLHLGRVLAEGPPTEVVRNDAVITAYLGERHRAA</sequence>
<dbReference type="GO" id="GO:0015192">
    <property type="term" value="F:L-phenylalanine transmembrane transporter activity"/>
    <property type="evidence" value="ECO:0007669"/>
    <property type="project" value="TreeGrafter"/>
</dbReference>
<dbReference type="Proteomes" id="UP000008207">
    <property type="component" value="Chromosome"/>
</dbReference>
<proteinExistence type="predicted"/>
<dbReference type="Pfam" id="PF12399">
    <property type="entry name" value="BCA_ABC_TP_C"/>
    <property type="match status" value="1"/>
</dbReference>
<evidence type="ECO:0000313" key="5">
    <source>
        <dbReference type="EMBL" id="ACL56108.1"/>
    </source>
</evidence>
<dbReference type="Gene3D" id="3.40.50.300">
    <property type="entry name" value="P-loop containing nucleotide triphosphate hydrolases"/>
    <property type="match status" value="1"/>
</dbReference>
<evidence type="ECO:0000256" key="3">
    <source>
        <dbReference type="ARBA" id="ARBA00022840"/>
    </source>
</evidence>
<dbReference type="SMART" id="SM00382">
    <property type="entry name" value="AAA"/>
    <property type="match status" value="1"/>
</dbReference>
<dbReference type="InterPro" id="IPR032823">
    <property type="entry name" value="BCA_ABC_TP_C"/>
</dbReference>
<evidence type="ECO:0000313" key="6">
    <source>
        <dbReference type="Proteomes" id="UP000008207"/>
    </source>
</evidence>
<dbReference type="InterPro" id="IPR027417">
    <property type="entry name" value="P-loop_NTPase"/>
</dbReference>
<dbReference type="InterPro" id="IPR003593">
    <property type="entry name" value="AAA+_ATPase"/>
</dbReference>
<dbReference type="PROSITE" id="PS50893">
    <property type="entry name" value="ABC_TRANSPORTER_2"/>
    <property type="match status" value="1"/>
</dbReference>
<dbReference type="GO" id="GO:0015808">
    <property type="term" value="P:L-alanine transport"/>
    <property type="evidence" value="ECO:0007669"/>
    <property type="project" value="TreeGrafter"/>
</dbReference>
<dbReference type="SUPFAM" id="SSF52540">
    <property type="entry name" value="P-loop containing nucleoside triphosphate hydrolases"/>
    <property type="match status" value="1"/>
</dbReference>
<dbReference type="GO" id="GO:0015188">
    <property type="term" value="F:L-isoleucine transmembrane transporter activity"/>
    <property type="evidence" value="ECO:0007669"/>
    <property type="project" value="TreeGrafter"/>
</dbReference>
<dbReference type="AlphaFoldDB" id="B8IJ93"/>
<dbReference type="EMBL" id="CP001349">
    <property type="protein sequence ID" value="ACL56108.1"/>
    <property type="molecule type" value="Genomic_DNA"/>
</dbReference>
<dbReference type="GO" id="GO:0005886">
    <property type="term" value="C:plasma membrane"/>
    <property type="evidence" value="ECO:0007669"/>
    <property type="project" value="TreeGrafter"/>
</dbReference>
<dbReference type="PANTHER" id="PTHR45772:SF7">
    <property type="entry name" value="AMINO ACID ABC TRANSPORTER ATP-BINDING PROTEIN"/>
    <property type="match status" value="1"/>
</dbReference>
<protein>
    <submittedName>
        <fullName evidence="5">ABC transporter related</fullName>
    </submittedName>
</protein>
<name>B8IJ93_METNO</name>
<dbReference type="Pfam" id="PF00005">
    <property type="entry name" value="ABC_tran"/>
    <property type="match status" value="1"/>
</dbReference>
<dbReference type="GO" id="GO:0005524">
    <property type="term" value="F:ATP binding"/>
    <property type="evidence" value="ECO:0007669"/>
    <property type="project" value="UniProtKB-KW"/>
</dbReference>